<accession>A0ABU1BR90</accession>
<name>A0ABU1BR90_9BURK</name>
<organism evidence="1 2">
    <name type="scientific">Keguizhuia sedimenti</name>
    <dbReference type="NCBI Taxonomy" id="3064264"/>
    <lineage>
        <taxon>Bacteria</taxon>
        <taxon>Pseudomonadati</taxon>
        <taxon>Pseudomonadota</taxon>
        <taxon>Betaproteobacteria</taxon>
        <taxon>Burkholderiales</taxon>
        <taxon>Oxalobacteraceae</taxon>
        <taxon>Keguizhuia</taxon>
    </lineage>
</organism>
<proteinExistence type="predicted"/>
<reference evidence="1 2" key="1">
    <citation type="submission" date="2023-08" db="EMBL/GenBank/DDBJ databases">
        <title>Oxalobacteraceae gen .nov., isolated from river sludge outside the plant.</title>
        <authorList>
            <person name="Zhao S.Y."/>
        </authorList>
    </citation>
    <scope>NUCLEOTIDE SEQUENCE [LARGE SCALE GENOMIC DNA]</scope>
    <source>
        <strain evidence="1 2">R-40</strain>
    </source>
</reference>
<dbReference type="Proteomes" id="UP001225596">
    <property type="component" value="Unassembled WGS sequence"/>
</dbReference>
<gene>
    <name evidence="1" type="ORF">Q8A64_13325</name>
</gene>
<comment type="caution">
    <text evidence="1">The sequence shown here is derived from an EMBL/GenBank/DDBJ whole genome shotgun (WGS) entry which is preliminary data.</text>
</comment>
<dbReference type="RefSeq" id="WP_338437328.1">
    <property type="nucleotide sequence ID" value="NZ_JAUYVH010000009.1"/>
</dbReference>
<protein>
    <submittedName>
        <fullName evidence="1">Uncharacterized protein</fullName>
    </submittedName>
</protein>
<sequence length="85" mass="9623">MTPDEVLELFRQQAADMQKQAPTQNDLIQELSLLLSESRGKLSKENFDALVRLGGALYKTGLDQFNARQNVSDIMQRSARDHEDS</sequence>
<dbReference type="EMBL" id="JAUYVH010000009">
    <property type="protein sequence ID" value="MDQ9171389.1"/>
    <property type="molecule type" value="Genomic_DNA"/>
</dbReference>
<keyword evidence="2" id="KW-1185">Reference proteome</keyword>
<evidence type="ECO:0000313" key="1">
    <source>
        <dbReference type="EMBL" id="MDQ9171389.1"/>
    </source>
</evidence>
<evidence type="ECO:0000313" key="2">
    <source>
        <dbReference type="Proteomes" id="UP001225596"/>
    </source>
</evidence>